<dbReference type="RefSeq" id="WP_005038769.1">
    <property type="nucleotide sequence ID" value="NZ_AOME01000007.1"/>
</dbReference>
<proteinExistence type="predicted"/>
<evidence type="ECO:0000256" key="1">
    <source>
        <dbReference type="SAM" id="MobiDB-lite"/>
    </source>
</evidence>
<feature type="compositionally biased region" description="Low complexity" evidence="1">
    <location>
        <begin position="205"/>
        <end position="234"/>
    </location>
</feature>
<evidence type="ECO:0000313" key="2">
    <source>
        <dbReference type="EMBL" id="EMA55742.1"/>
    </source>
</evidence>
<name>M0NCN9_9EURY</name>
<reference evidence="2 3" key="1">
    <citation type="journal article" date="2014" name="PLoS Genet.">
        <title>Phylogenetically driven sequencing of extremely halophilic archaea reveals strategies for static and dynamic osmo-response.</title>
        <authorList>
            <person name="Becker E.A."/>
            <person name="Seitzer P.M."/>
            <person name="Tritt A."/>
            <person name="Larsen D."/>
            <person name="Krusor M."/>
            <person name="Yao A.I."/>
            <person name="Wu D."/>
            <person name="Madern D."/>
            <person name="Eisen J.A."/>
            <person name="Darling A.E."/>
            <person name="Facciotti M.T."/>
        </authorList>
    </citation>
    <scope>NUCLEOTIDE SEQUENCE [LARGE SCALE GENOMIC DNA]</scope>
    <source>
        <strain evidence="2 3">DSM 8989</strain>
    </source>
</reference>
<protein>
    <submittedName>
        <fullName evidence="2">Uncharacterized protein</fullName>
    </submittedName>
</protein>
<feature type="compositionally biased region" description="Acidic residues" evidence="1">
    <location>
        <begin position="257"/>
        <end position="291"/>
    </location>
</feature>
<gene>
    <name evidence="2" type="ORF">C450_00812</name>
</gene>
<dbReference type="STRING" id="1227456.C450_00812"/>
<sequence length="291" mass="30537">MIPSIPTLPKRLSRTCQTLREHISGTISKRTALIVLVLAVGILTLTAGPTLSQSGTTATSETEVNNSTATPGAEIASAISVEETLLGGELQERTLDITLEEATGDEERVAIVATTVQRLDGRLTQLDTQSQRLQATRDQPNTVSAAPEYAPIAAEAKTINRLLERLQTTATELPASQFEAQYTNATSIERLDARAGALITGDPVSTSIPEPATSTSSTPTTASPTTPSADPSTSVTDRPPEENESTSGDGSDTATESGDDEDDADDSGSEENDDDESDEDNENDDTDGADD</sequence>
<keyword evidence="3" id="KW-1185">Reference proteome</keyword>
<comment type="caution">
    <text evidence="2">The sequence shown here is derived from an EMBL/GenBank/DDBJ whole genome shotgun (WGS) entry which is preliminary data.</text>
</comment>
<feature type="region of interest" description="Disordered" evidence="1">
    <location>
        <begin position="200"/>
        <end position="291"/>
    </location>
</feature>
<organism evidence="2 3">
    <name type="scientific">Halococcus salifodinae DSM 8989</name>
    <dbReference type="NCBI Taxonomy" id="1227456"/>
    <lineage>
        <taxon>Archaea</taxon>
        <taxon>Methanobacteriati</taxon>
        <taxon>Methanobacteriota</taxon>
        <taxon>Stenosarchaea group</taxon>
        <taxon>Halobacteria</taxon>
        <taxon>Halobacteriales</taxon>
        <taxon>Halococcaceae</taxon>
        <taxon>Halococcus</taxon>
    </lineage>
</organism>
<dbReference type="AlphaFoldDB" id="M0NCN9"/>
<accession>M0NCN9</accession>
<feature type="compositionally biased region" description="Polar residues" evidence="1">
    <location>
        <begin position="50"/>
        <end position="70"/>
    </location>
</feature>
<evidence type="ECO:0000313" key="3">
    <source>
        <dbReference type="Proteomes" id="UP000011625"/>
    </source>
</evidence>
<dbReference type="EMBL" id="AOME01000007">
    <property type="protein sequence ID" value="EMA55742.1"/>
    <property type="molecule type" value="Genomic_DNA"/>
</dbReference>
<dbReference type="PATRIC" id="fig|1227456.3.peg.174"/>
<dbReference type="Proteomes" id="UP000011625">
    <property type="component" value="Unassembled WGS sequence"/>
</dbReference>
<feature type="region of interest" description="Disordered" evidence="1">
    <location>
        <begin position="50"/>
        <end position="71"/>
    </location>
</feature>